<feature type="compositionally biased region" description="Low complexity" evidence="1">
    <location>
        <begin position="120"/>
        <end position="131"/>
    </location>
</feature>
<feature type="compositionally biased region" description="Gly residues" evidence="1">
    <location>
        <begin position="1"/>
        <end position="11"/>
    </location>
</feature>
<accession>A0A1J5R8E7</accession>
<reference evidence="2" key="1">
    <citation type="submission" date="2016-10" db="EMBL/GenBank/DDBJ databases">
        <title>Sequence of Gallionella enrichment culture.</title>
        <authorList>
            <person name="Poehlein A."/>
            <person name="Muehling M."/>
            <person name="Daniel R."/>
        </authorList>
    </citation>
    <scope>NUCLEOTIDE SEQUENCE</scope>
</reference>
<dbReference type="AlphaFoldDB" id="A0A1J5R8E7"/>
<sequence>MGRRPAGGYGGAWEYRSAGVPTTRGAETDAHKRVSRAGSWARGRQDGDAWSSTPAGRRCALSSTAGAGGRTTLPHRGVHRSREAHMGSGHGGIQSHGSGGAGGCWSWAAAAARSRRSPVARPLCAARPRALGTPARSHGSRGEGPNRPGSSAHLHRRTREPSPASATLTGEALS</sequence>
<feature type="compositionally biased region" description="Gly residues" evidence="1">
    <location>
        <begin position="88"/>
        <end position="102"/>
    </location>
</feature>
<evidence type="ECO:0000313" key="2">
    <source>
        <dbReference type="EMBL" id="OIQ84421.1"/>
    </source>
</evidence>
<dbReference type="EMBL" id="MLJW01000619">
    <property type="protein sequence ID" value="OIQ84421.1"/>
    <property type="molecule type" value="Genomic_DNA"/>
</dbReference>
<evidence type="ECO:0000256" key="1">
    <source>
        <dbReference type="SAM" id="MobiDB-lite"/>
    </source>
</evidence>
<comment type="caution">
    <text evidence="2">The sequence shown here is derived from an EMBL/GenBank/DDBJ whole genome shotgun (WGS) entry which is preliminary data.</text>
</comment>
<feature type="region of interest" description="Disordered" evidence="1">
    <location>
        <begin position="117"/>
        <end position="174"/>
    </location>
</feature>
<name>A0A1J5R8E7_9ZZZZ</name>
<protein>
    <submittedName>
        <fullName evidence="2">Uncharacterized protein</fullName>
    </submittedName>
</protein>
<feature type="region of interest" description="Disordered" evidence="1">
    <location>
        <begin position="1"/>
        <end position="102"/>
    </location>
</feature>
<organism evidence="2">
    <name type="scientific">mine drainage metagenome</name>
    <dbReference type="NCBI Taxonomy" id="410659"/>
    <lineage>
        <taxon>unclassified sequences</taxon>
        <taxon>metagenomes</taxon>
        <taxon>ecological metagenomes</taxon>
    </lineage>
</organism>
<gene>
    <name evidence="2" type="ORF">GALL_337640</name>
</gene>
<proteinExistence type="predicted"/>